<dbReference type="Pfam" id="PF23552">
    <property type="entry name" value="ParB_C"/>
    <property type="match status" value="1"/>
</dbReference>
<reference evidence="6 7" key="1">
    <citation type="submission" date="2019-12" db="EMBL/GenBank/DDBJ databases">
        <title>Comparative genomics gives insights into the taxonomy of the Azoarcus-Aromatoleum group and reveals separate origins of nif in the plant-associated Azoarcus and non-plant-associated Aromatoleum sub-groups.</title>
        <authorList>
            <person name="Lafos M."/>
            <person name="Maluk M."/>
            <person name="Batista M."/>
            <person name="Junghare M."/>
            <person name="Carmona M."/>
            <person name="Faoro H."/>
            <person name="Cruz L.M."/>
            <person name="Battistoni F."/>
            <person name="De Souza E."/>
            <person name="Pedrosa F."/>
            <person name="Chen W.-M."/>
            <person name="Poole P.S."/>
            <person name="Dixon R.A."/>
            <person name="James E.K."/>
        </authorList>
    </citation>
    <scope>NUCLEOTIDE SEQUENCE [LARGE SCALE GENOMIC DNA]</scope>
    <source>
        <strain evidence="6 7">22Lin</strain>
    </source>
</reference>
<dbReference type="Pfam" id="PF17762">
    <property type="entry name" value="HTH_ParB"/>
    <property type="match status" value="1"/>
</dbReference>
<protein>
    <submittedName>
        <fullName evidence="6">ParB/RepB/Spo0J family partition protein</fullName>
    </submittedName>
</protein>
<dbReference type="Gene3D" id="1.10.10.2830">
    <property type="match status" value="1"/>
</dbReference>
<comment type="function">
    <text evidence="4">Involved in chromosome partition. Localize to both poles of the predivisional cell following completion of DNA replication. Binds to the DNA origin of replication.</text>
</comment>
<dbReference type="InterPro" id="IPR050336">
    <property type="entry name" value="Chromosome_partition/occlusion"/>
</dbReference>
<dbReference type="InterPro" id="IPR004437">
    <property type="entry name" value="ParB/RepB/Spo0J"/>
</dbReference>
<keyword evidence="7" id="KW-1185">Reference proteome</keyword>
<evidence type="ECO:0000256" key="3">
    <source>
        <dbReference type="ARBA" id="ARBA00023125"/>
    </source>
</evidence>
<keyword evidence="3" id="KW-0238">DNA-binding</keyword>
<dbReference type="CDD" id="cd16393">
    <property type="entry name" value="SPO0J_N"/>
    <property type="match status" value="1"/>
</dbReference>
<accession>A0ABX1Q9F3</accession>
<dbReference type="InterPro" id="IPR057240">
    <property type="entry name" value="ParB_dimer_C"/>
</dbReference>
<dbReference type="PANTHER" id="PTHR33375">
    <property type="entry name" value="CHROMOSOME-PARTITIONING PROTEIN PARB-RELATED"/>
    <property type="match status" value="1"/>
</dbReference>
<dbReference type="Proteomes" id="UP000648984">
    <property type="component" value="Unassembled WGS sequence"/>
</dbReference>
<evidence type="ECO:0000259" key="5">
    <source>
        <dbReference type="SMART" id="SM00470"/>
    </source>
</evidence>
<dbReference type="Gene3D" id="3.90.1530.30">
    <property type="match status" value="1"/>
</dbReference>
<evidence type="ECO:0000256" key="2">
    <source>
        <dbReference type="ARBA" id="ARBA00022829"/>
    </source>
</evidence>
<comment type="caution">
    <text evidence="6">The sequence shown here is derived from an EMBL/GenBank/DDBJ whole genome shotgun (WGS) entry which is preliminary data.</text>
</comment>
<sequence>MTRPKLKGLGRGLDALLAANNDDEATGELQILAVDTLQPGKYQPRTRMDPGSLEELAASIKAQGVMQPILVRPVNGSRFEIIAGERRWRAAQIADLAEVPCLVREIPDEAALAMSLIENIQREDLNPLEEAGGIQRLIDEFGMTHQQAADAVGRSRPAASNLLRLLNLARPVQELLMAGDIDMGHARAILPLDGANQIQLANQVAARGLSVRDTERLVQQTVSPRPKKTTPAPDRDLLRLEEEIADLIGASVRIKANRKGAGEITLRFGDLDQLDGLLSRLRGSSD</sequence>
<comment type="similarity">
    <text evidence="1">Belongs to the ParB family.</text>
</comment>
<dbReference type="EMBL" id="WTVQ01000009">
    <property type="protein sequence ID" value="NMG74593.1"/>
    <property type="molecule type" value="Genomic_DNA"/>
</dbReference>
<keyword evidence="2" id="KW-0159">Chromosome partition</keyword>
<dbReference type="InterPro" id="IPR036086">
    <property type="entry name" value="ParB/Sulfiredoxin_sf"/>
</dbReference>
<dbReference type="SUPFAM" id="SSF109709">
    <property type="entry name" value="KorB DNA-binding domain-like"/>
    <property type="match status" value="1"/>
</dbReference>
<proteinExistence type="inferred from homology"/>
<dbReference type="InterPro" id="IPR041468">
    <property type="entry name" value="HTH_ParB/Spo0J"/>
</dbReference>
<dbReference type="NCBIfam" id="TIGR00180">
    <property type="entry name" value="parB_part"/>
    <property type="match status" value="1"/>
</dbReference>
<dbReference type="InterPro" id="IPR003115">
    <property type="entry name" value="ParB_N"/>
</dbReference>
<dbReference type="Pfam" id="PF02195">
    <property type="entry name" value="ParB_N"/>
    <property type="match status" value="1"/>
</dbReference>
<name>A0ABX1Q9F3_9RHOO</name>
<dbReference type="RefSeq" id="WP_169259741.1">
    <property type="nucleotide sequence ID" value="NZ_WTVQ01000009.1"/>
</dbReference>
<evidence type="ECO:0000313" key="7">
    <source>
        <dbReference type="Proteomes" id="UP000648984"/>
    </source>
</evidence>
<evidence type="ECO:0000313" key="6">
    <source>
        <dbReference type="EMBL" id="NMG74593.1"/>
    </source>
</evidence>
<evidence type="ECO:0000256" key="1">
    <source>
        <dbReference type="ARBA" id="ARBA00006295"/>
    </source>
</evidence>
<gene>
    <name evidence="6" type="ORF">GPA25_07440</name>
</gene>
<dbReference type="SMART" id="SM00470">
    <property type="entry name" value="ParB"/>
    <property type="match status" value="1"/>
</dbReference>
<feature type="domain" description="ParB-like N-terminal" evidence="5">
    <location>
        <begin position="30"/>
        <end position="120"/>
    </location>
</feature>
<dbReference type="PANTHER" id="PTHR33375:SF1">
    <property type="entry name" value="CHROMOSOME-PARTITIONING PROTEIN PARB-RELATED"/>
    <property type="match status" value="1"/>
</dbReference>
<dbReference type="SUPFAM" id="SSF110849">
    <property type="entry name" value="ParB/Sulfiredoxin"/>
    <property type="match status" value="1"/>
</dbReference>
<organism evidence="6 7">
    <name type="scientific">Aromatoleum diolicum</name>
    <dbReference type="NCBI Taxonomy" id="75796"/>
    <lineage>
        <taxon>Bacteria</taxon>
        <taxon>Pseudomonadati</taxon>
        <taxon>Pseudomonadota</taxon>
        <taxon>Betaproteobacteria</taxon>
        <taxon>Rhodocyclales</taxon>
        <taxon>Rhodocyclaceae</taxon>
        <taxon>Aromatoleum</taxon>
    </lineage>
</organism>
<evidence type="ECO:0000256" key="4">
    <source>
        <dbReference type="ARBA" id="ARBA00025472"/>
    </source>
</evidence>